<evidence type="ECO:0000256" key="7">
    <source>
        <dbReference type="ARBA" id="ARBA00022756"/>
    </source>
</evidence>
<protein>
    <recommendedName>
        <fullName evidence="3 8">Malonyl-[acyl-carrier protein] O-methyltransferase</fullName>
        <shortName evidence="8">Malonyl-ACP O-methyltransferase</shortName>
        <ecNumber evidence="3 8">2.1.1.197</ecNumber>
    </recommendedName>
    <alternativeName>
        <fullName evidence="8">Biotin synthesis protein BioC</fullName>
    </alternativeName>
</protein>
<gene>
    <name evidence="8" type="primary">bioC</name>
    <name evidence="10" type="ORF">V6U78_12215</name>
</gene>
<keyword evidence="7 8" id="KW-0093">Biotin biosynthesis</keyword>
<accession>A0ABW8Q0Y9</accession>
<evidence type="ECO:0000313" key="11">
    <source>
        <dbReference type="Proteomes" id="UP001621714"/>
    </source>
</evidence>
<dbReference type="RefSeq" id="WP_405341332.1">
    <property type="nucleotide sequence ID" value="NZ_JBANFI010000010.1"/>
</dbReference>
<proteinExistence type="inferred from homology"/>
<feature type="domain" description="Methyltransferase type 11" evidence="9">
    <location>
        <begin position="58"/>
        <end position="151"/>
    </location>
</feature>
<evidence type="ECO:0000256" key="5">
    <source>
        <dbReference type="ARBA" id="ARBA00022679"/>
    </source>
</evidence>
<evidence type="ECO:0000256" key="6">
    <source>
        <dbReference type="ARBA" id="ARBA00022691"/>
    </source>
</evidence>
<dbReference type="SUPFAM" id="SSF53335">
    <property type="entry name" value="S-adenosyl-L-methionine-dependent methyltransferases"/>
    <property type="match status" value="1"/>
</dbReference>
<name>A0ABW8Q0Y9_9GAMM</name>
<sequence>MLLTSASPPAKSGLLAPKKHLAQQFSRAAATYDQAASIQQQVAAQLLEQLGPLTGHWLDLGCGSGANFAALQAAGAHQITGVDLAAGMLDIAKSRAQPAIQLVQADADQLPFAPAQFSGIFSSLMLQWSHQPALSLRHWADLLQPGGYLAIATLLPGTQQEIKQAWQQLDDRPHVMDFMPSGALYQLLAHLPLRLCSWHTATLLQEFDQLSSLLRQLKDIGATNTLPGRATGLGGRQALHRLEEVYPRNAEGRFPLTYQVGWLIAQRRAQPRQQGASALASEIATI</sequence>
<evidence type="ECO:0000256" key="1">
    <source>
        <dbReference type="ARBA" id="ARBA00000852"/>
    </source>
</evidence>
<dbReference type="CDD" id="cd02440">
    <property type="entry name" value="AdoMet_MTases"/>
    <property type="match status" value="1"/>
</dbReference>
<dbReference type="Proteomes" id="UP001621714">
    <property type="component" value="Unassembled WGS sequence"/>
</dbReference>
<keyword evidence="4 8" id="KW-0489">Methyltransferase</keyword>
<dbReference type="InterPro" id="IPR013216">
    <property type="entry name" value="Methyltransf_11"/>
</dbReference>
<comment type="similarity">
    <text evidence="8">Belongs to the methyltransferase superfamily.</text>
</comment>
<keyword evidence="5 8" id="KW-0808">Transferase</keyword>
<organism evidence="10 11">
    <name type="scientific">Marinospirillum alkalitolerans</name>
    <dbReference type="NCBI Taxonomy" id="3123374"/>
    <lineage>
        <taxon>Bacteria</taxon>
        <taxon>Pseudomonadati</taxon>
        <taxon>Pseudomonadota</taxon>
        <taxon>Gammaproteobacteria</taxon>
        <taxon>Oceanospirillales</taxon>
        <taxon>Oceanospirillaceae</taxon>
        <taxon>Marinospirillum</taxon>
    </lineage>
</organism>
<dbReference type="GO" id="GO:0032259">
    <property type="term" value="P:methylation"/>
    <property type="evidence" value="ECO:0007669"/>
    <property type="project" value="UniProtKB-KW"/>
</dbReference>
<keyword evidence="11" id="KW-1185">Reference proteome</keyword>
<reference evidence="10 11" key="1">
    <citation type="submission" date="2024-02" db="EMBL/GenBank/DDBJ databases">
        <title>Marinospirillum sp. MEB 164 isolated from Lonar lake sediment.</title>
        <authorList>
            <person name="Joshi A."/>
            <person name="Thite S."/>
        </authorList>
    </citation>
    <scope>NUCLEOTIDE SEQUENCE [LARGE SCALE GENOMIC DNA]</scope>
    <source>
        <strain evidence="10 11">MEB164</strain>
    </source>
</reference>
<dbReference type="GO" id="GO:0008168">
    <property type="term" value="F:methyltransferase activity"/>
    <property type="evidence" value="ECO:0007669"/>
    <property type="project" value="UniProtKB-KW"/>
</dbReference>
<dbReference type="HAMAP" id="MF_00835">
    <property type="entry name" value="BioC"/>
    <property type="match status" value="1"/>
</dbReference>
<dbReference type="PANTHER" id="PTHR43861:SF1">
    <property type="entry name" value="TRANS-ACONITATE 2-METHYLTRANSFERASE"/>
    <property type="match status" value="1"/>
</dbReference>
<dbReference type="EC" id="2.1.1.197" evidence="3 8"/>
<comment type="pathway">
    <text evidence="2 8">Cofactor biosynthesis; biotin biosynthesis.</text>
</comment>
<dbReference type="InterPro" id="IPR029063">
    <property type="entry name" value="SAM-dependent_MTases_sf"/>
</dbReference>
<keyword evidence="6 8" id="KW-0949">S-adenosyl-L-methionine</keyword>
<evidence type="ECO:0000313" key="10">
    <source>
        <dbReference type="EMBL" id="MFK7161799.1"/>
    </source>
</evidence>
<dbReference type="PANTHER" id="PTHR43861">
    <property type="entry name" value="TRANS-ACONITATE 2-METHYLTRANSFERASE-RELATED"/>
    <property type="match status" value="1"/>
</dbReference>
<dbReference type="Pfam" id="PF08241">
    <property type="entry name" value="Methyltransf_11"/>
    <property type="match status" value="1"/>
</dbReference>
<comment type="caution">
    <text evidence="10">The sequence shown here is derived from an EMBL/GenBank/DDBJ whole genome shotgun (WGS) entry which is preliminary data.</text>
</comment>
<evidence type="ECO:0000256" key="4">
    <source>
        <dbReference type="ARBA" id="ARBA00022603"/>
    </source>
</evidence>
<comment type="function">
    <text evidence="8">Converts the free carboxyl group of a malonyl-thioester to its methyl ester by transfer of a methyl group from S-adenosyl-L-methionine (SAM). It allows to synthesize pimeloyl-ACP via the fatty acid synthetic pathway.</text>
</comment>
<evidence type="ECO:0000259" key="9">
    <source>
        <dbReference type="Pfam" id="PF08241"/>
    </source>
</evidence>
<evidence type="ECO:0000256" key="8">
    <source>
        <dbReference type="HAMAP-Rule" id="MF_00835"/>
    </source>
</evidence>
<evidence type="ECO:0000256" key="3">
    <source>
        <dbReference type="ARBA" id="ARBA00012327"/>
    </source>
</evidence>
<evidence type="ECO:0000256" key="2">
    <source>
        <dbReference type="ARBA" id="ARBA00004746"/>
    </source>
</evidence>
<comment type="catalytic activity">
    <reaction evidence="1 8">
        <text>malonyl-[ACP] + S-adenosyl-L-methionine = malonyl-[ACP] methyl ester + S-adenosyl-L-homocysteine</text>
        <dbReference type="Rhea" id="RHEA:17105"/>
        <dbReference type="Rhea" id="RHEA-COMP:9623"/>
        <dbReference type="Rhea" id="RHEA-COMP:9954"/>
        <dbReference type="ChEBI" id="CHEBI:57856"/>
        <dbReference type="ChEBI" id="CHEBI:59789"/>
        <dbReference type="ChEBI" id="CHEBI:78449"/>
        <dbReference type="ChEBI" id="CHEBI:78845"/>
        <dbReference type="EC" id="2.1.1.197"/>
    </reaction>
</comment>
<dbReference type="EMBL" id="JBANFI010000010">
    <property type="protein sequence ID" value="MFK7161799.1"/>
    <property type="molecule type" value="Genomic_DNA"/>
</dbReference>
<dbReference type="Gene3D" id="3.40.50.150">
    <property type="entry name" value="Vaccinia Virus protein VP39"/>
    <property type="match status" value="1"/>
</dbReference>
<dbReference type="InterPro" id="IPR011814">
    <property type="entry name" value="BioC"/>
</dbReference>